<keyword evidence="1" id="KW-0732">Signal</keyword>
<dbReference type="PROSITE" id="PS51257">
    <property type="entry name" value="PROKAR_LIPOPROTEIN"/>
    <property type="match status" value="1"/>
</dbReference>
<evidence type="ECO:0000313" key="3">
    <source>
        <dbReference type="Proteomes" id="UP000093861"/>
    </source>
</evidence>
<evidence type="ECO:0000313" key="2">
    <source>
        <dbReference type="EMBL" id="OBH58126.1"/>
    </source>
</evidence>
<protein>
    <recommendedName>
        <fullName evidence="4">DUF4352 domain-containing protein</fullName>
    </recommendedName>
</protein>
<dbReference type="Proteomes" id="UP000093861">
    <property type="component" value="Unassembled WGS sequence"/>
</dbReference>
<evidence type="ECO:0000256" key="1">
    <source>
        <dbReference type="SAM" id="SignalP"/>
    </source>
</evidence>
<dbReference type="RefSeq" id="WP_064952881.1">
    <property type="nucleotide sequence ID" value="NZ_LZJS01000113.1"/>
</dbReference>
<name>A0A1A2S1N8_9MYCO</name>
<gene>
    <name evidence="2" type="ORF">A5685_06470</name>
</gene>
<sequence>MRAGFVIAPAAVAVVIAACSCPAGSADSTPENPPFPIGQMGVPVPARAAGGATADITINSAQWLPPGCASHFASPTPGSACNVVEMTITATSHKFFHFNQRYMFAGYGGGNDAPQPATMAVDYRRLDKMPPLQTGGLHDGQTAHGFVGFAMPTGGDLFITINDPDQPTPYTEAGWIVHT</sequence>
<feature type="signal peptide" evidence="1">
    <location>
        <begin position="1"/>
        <end position="25"/>
    </location>
</feature>
<organism evidence="2 3">
    <name type="scientific">Mycobacterium colombiense</name>
    <dbReference type="NCBI Taxonomy" id="339268"/>
    <lineage>
        <taxon>Bacteria</taxon>
        <taxon>Bacillati</taxon>
        <taxon>Actinomycetota</taxon>
        <taxon>Actinomycetes</taxon>
        <taxon>Mycobacteriales</taxon>
        <taxon>Mycobacteriaceae</taxon>
        <taxon>Mycobacterium</taxon>
        <taxon>Mycobacterium avium complex (MAC)</taxon>
    </lineage>
</organism>
<proteinExistence type="predicted"/>
<comment type="caution">
    <text evidence="2">The sequence shown here is derived from an EMBL/GenBank/DDBJ whole genome shotgun (WGS) entry which is preliminary data.</text>
</comment>
<evidence type="ECO:0008006" key="4">
    <source>
        <dbReference type="Google" id="ProtNLM"/>
    </source>
</evidence>
<dbReference type="EMBL" id="LZJS01000113">
    <property type="protein sequence ID" value="OBH58126.1"/>
    <property type="molecule type" value="Genomic_DNA"/>
</dbReference>
<accession>A0A1A2S1N8</accession>
<dbReference type="AlphaFoldDB" id="A0A1A2S1N8"/>
<feature type="chain" id="PRO_5039561887" description="DUF4352 domain-containing protein" evidence="1">
    <location>
        <begin position="26"/>
        <end position="179"/>
    </location>
</feature>
<reference evidence="2 3" key="1">
    <citation type="submission" date="2016-06" db="EMBL/GenBank/DDBJ databases">
        <authorList>
            <person name="Kjaerup R.B."/>
            <person name="Dalgaard T.S."/>
            <person name="Juul-Madsen H.R."/>
        </authorList>
    </citation>
    <scope>NUCLEOTIDE SEQUENCE [LARGE SCALE GENOMIC DNA]</scope>
    <source>
        <strain evidence="2 3">E2464</strain>
    </source>
</reference>